<dbReference type="Proteomes" id="UP000692954">
    <property type="component" value="Unassembled WGS sequence"/>
</dbReference>
<protein>
    <submittedName>
        <fullName evidence="1">Uncharacterized protein</fullName>
    </submittedName>
</protein>
<evidence type="ECO:0000313" key="2">
    <source>
        <dbReference type="Proteomes" id="UP000692954"/>
    </source>
</evidence>
<gene>
    <name evidence="1" type="ORF">PSON_ATCC_30995.1.T1190160</name>
</gene>
<dbReference type="AlphaFoldDB" id="A0A8S1QX84"/>
<keyword evidence="2" id="KW-1185">Reference proteome</keyword>
<evidence type="ECO:0000313" key="1">
    <source>
        <dbReference type="EMBL" id="CAD8119070.1"/>
    </source>
</evidence>
<reference evidence="1" key="1">
    <citation type="submission" date="2021-01" db="EMBL/GenBank/DDBJ databases">
        <authorList>
            <consortium name="Genoscope - CEA"/>
            <person name="William W."/>
        </authorList>
    </citation>
    <scope>NUCLEOTIDE SEQUENCE</scope>
</reference>
<dbReference type="EMBL" id="CAJJDN010000119">
    <property type="protein sequence ID" value="CAD8119070.1"/>
    <property type="molecule type" value="Genomic_DNA"/>
</dbReference>
<organism evidence="1 2">
    <name type="scientific">Paramecium sonneborni</name>
    <dbReference type="NCBI Taxonomy" id="65129"/>
    <lineage>
        <taxon>Eukaryota</taxon>
        <taxon>Sar</taxon>
        <taxon>Alveolata</taxon>
        <taxon>Ciliophora</taxon>
        <taxon>Intramacronucleata</taxon>
        <taxon>Oligohymenophorea</taxon>
        <taxon>Peniculida</taxon>
        <taxon>Parameciidae</taxon>
        <taxon>Paramecium</taxon>
    </lineage>
</organism>
<proteinExistence type="predicted"/>
<sequence>MKQSKGSTSVDCLYMELMLNKQMRSNIRMIHNRILNPKLSTPKPFSKIENRKIASRLNSYCKRIQKISSK</sequence>
<name>A0A8S1QX84_9CILI</name>
<accession>A0A8S1QX84</accession>
<comment type="caution">
    <text evidence="1">The sequence shown here is derived from an EMBL/GenBank/DDBJ whole genome shotgun (WGS) entry which is preliminary data.</text>
</comment>